<dbReference type="KEGG" id="cpri:FZC34_01055"/>
<reference evidence="4 5" key="1">
    <citation type="submission" date="2019-08" db="EMBL/GenBank/DDBJ databases">
        <title>Highly reduced genomes of protist endosymbionts show evolutionary convergence.</title>
        <authorList>
            <person name="George E."/>
            <person name="Husnik F."/>
            <person name="Tashyreva D."/>
            <person name="Prokopchuk G."/>
            <person name="Horak A."/>
            <person name="Kwong W.K."/>
            <person name="Lukes J."/>
            <person name="Keeling P.J."/>
        </authorList>
    </citation>
    <scope>NUCLEOTIDE SEQUENCE [LARGE SCALE GENOMIC DNA]</scope>
    <source>
        <strain evidence="4">1604LC</strain>
    </source>
</reference>
<evidence type="ECO:0000313" key="5">
    <source>
        <dbReference type="Proteomes" id="UP000325004"/>
    </source>
</evidence>
<name>A0A5C0UEH5_9PROT</name>
<feature type="domain" description="Type II/III secretion system secretin-like" evidence="3">
    <location>
        <begin position="350"/>
        <end position="534"/>
    </location>
</feature>
<sequence>MKYALISLLLFGCTKQLERPKHFNKEISKGKPIVRKKVKKVIEVPSGWKNKIDMSIPNHSAIDLIKKLSMQNQLVVNFEHELEDRNIFFTCKNITVLEAIKKICELSDLRIQIQGYEINIMHNDKYEHFHEITFLSNVRNATTSTNINSGAKGGLNIGSSTNLNSTHTSDLWKEIETNLNFILSGAKKKKLRVIKLNDNTQPNESSNSNNNSNGALRSNDSDSYNSSYNHNYNKAESNKKSTNHDKPKYTINKQAGILIVRGTQLQHRKVHEFLIHMHKRAASQVLIEAKVLSVALNHELKTGINWNSLNIYKSLKNKADIALSSEKPDSNAFKVLISENGNKEELINLLENFGEVSTVSNPTTTVLNNQYAVFKVAQNKIYFNLKQSYLSHKYGLDTNGVQQTTSTFSSEINTVPVGTILSVQPSIDFRNRTITLSIHPTISDVAKTLQDPAVTLMSKNKNITSEVPIISTQEMDSTIRVDDGDLVIIGGLIKKSSDRKKKGIPGVRKAPILGQTNNEEIYEETVIMLRAYIIDTPDNNLINSTKDYELFTLSA</sequence>
<proteinExistence type="inferred from homology"/>
<evidence type="ECO:0000313" key="4">
    <source>
        <dbReference type="EMBL" id="QEK38496.1"/>
    </source>
</evidence>
<evidence type="ECO:0000256" key="2">
    <source>
        <dbReference type="SAM" id="MobiDB-lite"/>
    </source>
</evidence>
<dbReference type="InterPro" id="IPR050810">
    <property type="entry name" value="Bact_Secretion_Sys_Channel"/>
</dbReference>
<dbReference type="Proteomes" id="UP000325004">
    <property type="component" value="Chromosome"/>
</dbReference>
<evidence type="ECO:0000259" key="3">
    <source>
        <dbReference type="Pfam" id="PF00263"/>
    </source>
</evidence>
<protein>
    <recommendedName>
        <fullName evidence="3">Type II/III secretion system secretin-like domain-containing protein</fullName>
    </recommendedName>
</protein>
<dbReference type="Pfam" id="PF00263">
    <property type="entry name" value="Secretin"/>
    <property type="match status" value="1"/>
</dbReference>
<organism evidence="4 5">
    <name type="scientific">Candidatus Cytomitobacter primus</name>
    <dbReference type="NCBI Taxonomy" id="2066024"/>
    <lineage>
        <taxon>Bacteria</taxon>
        <taxon>Pseudomonadati</taxon>
        <taxon>Pseudomonadota</taxon>
        <taxon>Alphaproteobacteria</taxon>
        <taxon>Holosporales</taxon>
        <taxon>Holosporaceae</taxon>
        <taxon>Candidatus Cytomitobacter</taxon>
    </lineage>
</organism>
<dbReference type="EMBL" id="CP043316">
    <property type="protein sequence ID" value="QEK38496.1"/>
    <property type="molecule type" value="Genomic_DNA"/>
</dbReference>
<dbReference type="AlphaFoldDB" id="A0A5C0UEH5"/>
<feature type="region of interest" description="Disordered" evidence="2">
    <location>
        <begin position="197"/>
        <end position="247"/>
    </location>
</feature>
<accession>A0A5C0UEH5</accession>
<dbReference type="GO" id="GO:0015627">
    <property type="term" value="C:type II protein secretion system complex"/>
    <property type="evidence" value="ECO:0007669"/>
    <property type="project" value="TreeGrafter"/>
</dbReference>
<keyword evidence="5" id="KW-1185">Reference proteome</keyword>
<dbReference type="PANTHER" id="PTHR30332:SF17">
    <property type="entry name" value="TYPE IV PILIATION SYSTEM PROTEIN DR_0774-RELATED"/>
    <property type="match status" value="1"/>
</dbReference>
<evidence type="ECO:0000256" key="1">
    <source>
        <dbReference type="RuleBase" id="RU004003"/>
    </source>
</evidence>
<gene>
    <name evidence="4" type="ORF">FZC34_01055</name>
</gene>
<feature type="compositionally biased region" description="Low complexity" evidence="2">
    <location>
        <begin position="221"/>
        <end position="232"/>
    </location>
</feature>
<dbReference type="PANTHER" id="PTHR30332">
    <property type="entry name" value="PROBABLE GENERAL SECRETION PATHWAY PROTEIN D"/>
    <property type="match status" value="1"/>
</dbReference>
<feature type="compositionally biased region" description="Low complexity" evidence="2">
    <location>
        <begin position="203"/>
        <end position="213"/>
    </location>
</feature>
<dbReference type="RefSeq" id="WP_148971612.1">
    <property type="nucleotide sequence ID" value="NZ_CP043316.1"/>
</dbReference>
<dbReference type="OrthoDB" id="9775455at2"/>
<dbReference type="InterPro" id="IPR004846">
    <property type="entry name" value="T2SS/T3SS_dom"/>
</dbReference>
<feature type="compositionally biased region" description="Basic and acidic residues" evidence="2">
    <location>
        <begin position="236"/>
        <end position="247"/>
    </location>
</feature>
<comment type="similarity">
    <text evidence="1">Belongs to the bacterial secretin family.</text>
</comment>
<dbReference type="GO" id="GO:0009306">
    <property type="term" value="P:protein secretion"/>
    <property type="evidence" value="ECO:0007669"/>
    <property type="project" value="InterPro"/>
</dbReference>